<dbReference type="GO" id="GO:0005737">
    <property type="term" value="C:cytoplasm"/>
    <property type="evidence" value="ECO:0007669"/>
    <property type="project" value="TreeGrafter"/>
</dbReference>
<dbReference type="PANTHER" id="PTHR12629:SF42">
    <property type="entry name" value="OS02G0734300 PROTEIN"/>
    <property type="match status" value="1"/>
</dbReference>
<dbReference type="GO" id="GO:0005634">
    <property type="term" value="C:nucleus"/>
    <property type="evidence" value="ECO:0007669"/>
    <property type="project" value="TreeGrafter"/>
</dbReference>
<proteinExistence type="predicted"/>
<keyword evidence="2" id="KW-0378">Hydrolase</keyword>
<dbReference type="GO" id="GO:0016787">
    <property type="term" value="F:hydrolase activity"/>
    <property type="evidence" value="ECO:0007669"/>
    <property type="project" value="UniProtKB-KW"/>
</dbReference>
<evidence type="ECO:0000256" key="1">
    <source>
        <dbReference type="ARBA" id="ARBA00022723"/>
    </source>
</evidence>
<organism evidence="3">
    <name type="scientific">Rhizophora mucronata</name>
    <name type="common">Asiatic mangrove</name>
    <dbReference type="NCBI Taxonomy" id="61149"/>
    <lineage>
        <taxon>Eukaryota</taxon>
        <taxon>Viridiplantae</taxon>
        <taxon>Streptophyta</taxon>
        <taxon>Embryophyta</taxon>
        <taxon>Tracheophyta</taxon>
        <taxon>Spermatophyta</taxon>
        <taxon>Magnoliopsida</taxon>
        <taxon>eudicotyledons</taxon>
        <taxon>Gunneridae</taxon>
        <taxon>Pentapetalae</taxon>
        <taxon>rosids</taxon>
        <taxon>fabids</taxon>
        <taxon>Malpighiales</taxon>
        <taxon>Rhizophoraceae</taxon>
        <taxon>Rhizophora</taxon>
    </lineage>
</organism>
<name>A0A2P2KDN0_RHIMU</name>
<accession>A0A2P2KDN0</accession>
<dbReference type="GO" id="GO:0046872">
    <property type="term" value="F:metal ion binding"/>
    <property type="evidence" value="ECO:0007669"/>
    <property type="project" value="UniProtKB-KW"/>
</dbReference>
<dbReference type="EMBL" id="GGEC01023267">
    <property type="protein sequence ID" value="MBX03751.1"/>
    <property type="molecule type" value="Transcribed_RNA"/>
</dbReference>
<evidence type="ECO:0000313" key="3">
    <source>
        <dbReference type="EMBL" id="MBX03751.1"/>
    </source>
</evidence>
<reference evidence="3" key="1">
    <citation type="submission" date="2018-02" db="EMBL/GenBank/DDBJ databases">
        <title>Rhizophora mucronata_Transcriptome.</title>
        <authorList>
            <person name="Meera S.P."/>
            <person name="Sreeshan A."/>
            <person name="Augustine A."/>
        </authorList>
    </citation>
    <scope>NUCLEOTIDE SEQUENCE</scope>
    <source>
        <tissue evidence="3">Leaf</tissue>
    </source>
</reference>
<dbReference type="PANTHER" id="PTHR12629">
    <property type="entry name" value="DIPHOSPHOINOSITOL POLYPHOSPHATE PHOSPHOHYDROLASE"/>
    <property type="match status" value="1"/>
</dbReference>
<dbReference type="AlphaFoldDB" id="A0A2P2KDN0"/>
<evidence type="ECO:0000256" key="2">
    <source>
        <dbReference type="ARBA" id="ARBA00022801"/>
    </source>
</evidence>
<sequence>MLALVPQENLVALVSRTGRHLQRYNKERRLVVGCIPYRYKIQEQNCFDIDEQLEVLVISSQKKTKGMLFPKVLNHTQFVTCFHDSAINFSFSLKYSKPSI</sequence>
<keyword evidence="1" id="KW-0479">Metal-binding</keyword>
<protein>
    <submittedName>
        <fullName evidence="3">Uncharacterized protein MANES_02G077800</fullName>
    </submittedName>
</protein>